<evidence type="ECO:0000259" key="1">
    <source>
        <dbReference type="Pfam" id="PF00682"/>
    </source>
</evidence>
<gene>
    <name evidence="2" type="ORF">SAMN02745178_00135</name>
</gene>
<evidence type="ECO:0000313" key="2">
    <source>
        <dbReference type="EMBL" id="SKA73330.1"/>
    </source>
</evidence>
<feature type="domain" description="Pyruvate carboxyltransferase" evidence="1">
    <location>
        <begin position="119"/>
        <end position="246"/>
    </location>
</feature>
<dbReference type="Proteomes" id="UP000190286">
    <property type="component" value="Unassembled WGS sequence"/>
</dbReference>
<dbReference type="AlphaFoldDB" id="A0A1T4W7T5"/>
<dbReference type="SUPFAM" id="SSF51569">
    <property type="entry name" value="Aldolase"/>
    <property type="match status" value="1"/>
</dbReference>
<dbReference type="GeneID" id="93336635"/>
<dbReference type="GO" id="GO:0003824">
    <property type="term" value="F:catalytic activity"/>
    <property type="evidence" value="ECO:0007669"/>
    <property type="project" value="InterPro"/>
</dbReference>
<keyword evidence="3" id="KW-1185">Reference proteome</keyword>
<evidence type="ECO:0000313" key="3">
    <source>
        <dbReference type="Proteomes" id="UP000190286"/>
    </source>
</evidence>
<dbReference type="Pfam" id="PF00682">
    <property type="entry name" value="HMGL-like"/>
    <property type="match status" value="1"/>
</dbReference>
<dbReference type="OrthoDB" id="9804858at2"/>
<name>A0A1T4W7T5_9FIRM</name>
<dbReference type="CDD" id="cd07944">
    <property type="entry name" value="DRE_TIM_HOA_like"/>
    <property type="match status" value="1"/>
</dbReference>
<dbReference type="InterPro" id="IPR000891">
    <property type="entry name" value="PYR_CT"/>
</dbReference>
<sequence>MADIKLLDCTLRDGGYVNNWQWGFGSARRIIQTLTRAGVDVVEVGFLRNVDGYDPDVTVCNTIEELNRLLPDEGQRGHTMYSGMAMRSNYDIAKLSPYDGHGIEIIRITAHDYDIKDGMDFARRIKELGYKVSINPINIMGYSDKDLLWIFEQVNEIHPWQFSIVDTFGSMRRRDLERIVSMADHNLAPDIRLALHLHENMALSFCLAQEFLDKHLRRDLAVDGSLMGMGRIPGNLPIELIADYMNEYFGGHYNIDDLMDAIQDHIAPIKGNCAWGYTPAYFLSARFNLHRNYAEHYLGKGDLTNRDINHILAAIAPNKKTVFDAAYADTLYTEYKNRRIDDAGALAALQRAFAGKTVLVLAPGGSLAAEAGRAAVAAAQADVTVSANFVPDFVTPDYAFFTNAKRFDVDAAYPCPLILTSNLRADKDAAVVNYDRLSATDAQGGNSVLMLLRLLRQCGAARVLLAGADGYRPGTAAYADEGLHTHTGRGAAYNAQMAGAIRAAGLPVEFITPSEYERA</sequence>
<protein>
    <submittedName>
        <fullName evidence="2">4-hydroxy 2-oxovalerate aldolase</fullName>
    </submittedName>
</protein>
<dbReference type="STRING" id="745368.SAMN02745178_00135"/>
<dbReference type="RefSeq" id="WP_078783155.1">
    <property type="nucleotide sequence ID" value="NZ_DBFAPE010000112.1"/>
</dbReference>
<dbReference type="InterPro" id="IPR013785">
    <property type="entry name" value="Aldolase_TIM"/>
</dbReference>
<dbReference type="EMBL" id="FUYF01000001">
    <property type="protein sequence ID" value="SKA73330.1"/>
    <property type="molecule type" value="Genomic_DNA"/>
</dbReference>
<dbReference type="Gene3D" id="3.20.20.70">
    <property type="entry name" value="Aldolase class I"/>
    <property type="match status" value="1"/>
</dbReference>
<accession>A0A1T4W7T5</accession>
<proteinExistence type="predicted"/>
<organism evidence="2 3">
    <name type="scientific">Gemmiger formicilis</name>
    <dbReference type="NCBI Taxonomy" id="745368"/>
    <lineage>
        <taxon>Bacteria</taxon>
        <taxon>Bacillati</taxon>
        <taxon>Bacillota</taxon>
        <taxon>Clostridia</taxon>
        <taxon>Eubacteriales</taxon>
        <taxon>Gemmiger</taxon>
    </lineage>
</organism>
<reference evidence="2 3" key="1">
    <citation type="submission" date="2017-02" db="EMBL/GenBank/DDBJ databases">
        <authorList>
            <person name="Peterson S.W."/>
        </authorList>
    </citation>
    <scope>NUCLEOTIDE SEQUENCE [LARGE SCALE GENOMIC DNA]</scope>
    <source>
        <strain evidence="2 3">ATCC 27749</strain>
    </source>
</reference>